<dbReference type="PROSITE" id="PS50883">
    <property type="entry name" value="EAL"/>
    <property type="match status" value="1"/>
</dbReference>
<protein>
    <submittedName>
        <fullName evidence="4">Cyclic di-GMP phosphodiesterase Gmr</fullName>
        <ecNumber evidence="4">3.1.4.52</ecNumber>
    </submittedName>
</protein>
<gene>
    <name evidence="4" type="primary">gmr_3</name>
    <name evidence="4" type="ORF">SAMEA4475696_01223</name>
</gene>
<feature type="transmembrane region" description="Helical" evidence="1">
    <location>
        <begin position="128"/>
        <end position="146"/>
    </location>
</feature>
<dbReference type="InterPro" id="IPR043128">
    <property type="entry name" value="Rev_trsase/Diguanyl_cyclase"/>
</dbReference>
<feature type="transmembrane region" description="Helical" evidence="1">
    <location>
        <begin position="263"/>
        <end position="280"/>
    </location>
</feature>
<dbReference type="OrthoDB" id="23692at2"/>
<accession>A0A239VIB0</accession>
<dbReference type="EMBL" id="LT906453">
    <property type="protein sequence ID" value="SNV21418.1"/>
    <property type="molecule type" value="Genomic_DNA"/>
</dbReference>
<dbReference type="EC" id="3.1.4.52" evidence="4"/>
<dbReference type="PANTHER" id="PTHR44757:SF2">
    <property type="entry name" value="BIOFILM ARCHITECTURE MAINTENANCE PROTEIN MBAA"/>
    <property type="match status" value="1"/>
</dbReference>
<dbReference type="Gene3D" id="3.20.20.450">
    <property type="entry name" value="EAL domain"/>
    <property type="match status" value="1"/>
</dbReference>
<dbReference type="AlphaFoldDB" id="A0A239VIB0"/>
<dbReference type="SUPFAM" id="SSF141868">
    <property type="entry name" value="EAL domain-like"/>
    <property type="match status" value="1"/>
</dbReference>
<keyword evidence="1" id="KW-1133">Transmembrane helix</keyword>
<dbReference type="InterPro" id="IPR000160">
    <property type="entry name" value="GGDEF_dom"/>
</dbReference>
<dbReference type="PROSITE" id="PS50887">
    <property type="entry name" value="GGDEF"/>
    <property type="match status" value="1"/>
</dbReference>
<evidence type="ECO:0000256" key="1">
    <source>
        <dbReference type="SAM" id="Phobius"/>
    </source>
</evidence>
<feature type="transmembrane region" description="Helical" evidence="1">
    <location>
        <begin position="97"/>
        <end position="116"/>
    </location>
</feature>
<evidence type="ECO:0000259" key="3">
    <source>
        <dbReference type="PROSITE" id="PS50887"/>
    </source>
</evidence>
<dbReference type="RefSeq" id="WP_051277770.1">
    <property type="nucleotide sequence ID" value="NZ_LT906453.1"/>
</dbReference>
<keyword evidence="4" id="KW-0378">Hydrolase</keyword>
<feature type="transmembrane region" description="Helical" evidence="1">
    <location>
        <begin position="41"/>
        <end position="59"/>
    </location>
</feature>
<dbReference type="PANTHER" id="PTHR44757">
    <property type="entry name" value="DIGUANYLATE CYCLASE DGCP"/>
    <property type="match status" value="1"/>
</dbReference>
<organism evidence="4 5">
    <name type="scientific">Dermatophilus congolensis</name>
    <dbReference type="NCBI Taxonomy" id="1863"/>
    <lineage>
        <taxon>Bacteria</taxon>
        <taxon>Bacillati</taxon>
        <taxon>Actinomycetota</taxon>
        <taxon>Actinomycetes</taxon>
        <taxon>Micrococcales</taxon>
        <taxon>Dermatophilaceae</taxon>
        <taxon>Dermatophilus</taxon>
    </lineage>
</organism>
<feature type="transmembrane region" description="Helical" evidence="1">
    <location>
        <begin position="286"/>
        <end position="304"/>
    </location>
</feature>
<evidence type="ECO:0000259" key="2">
    <source>
        <dbReference type="PROSITE" id="PS50883"/>
    </source>
</evidence>
<feature type="domain" description="GGDEF" evidence="3">
    <location>
        <begin position="352"/>
        <end position="486"/>
    </location>
</feature>
<dbReference type="InterPro" id="IPR035919">
    <property type="entry name" value="EAL_sf"/>
</dbReference>
<feature type="domain" description="EAL" evidence="2">
    <location>
        <begin position="495"/>
        <end position="758"/>
    </location>
</feature>
<sequence>MPKTHTTPHHKHHPILILLALTLLAAQSIITINNPYGIGPLTHATTLTIAFLTIAIAPFTHAYMPLRIWGFVPLGILFLGSARIIDLQWPRTDGNPHVDILFTLGYLSFGIWFAQLNNQAGKVLTYRAVLDAIAVTTSVILLLWTIPALRTSLDNPLLVLQWTAYPVLDATIVVLTGHIAYRIGTYIHAWYWVCASMTVQLAADLTWAQYGLDAGLTNHTLPSALTATGYGLLAIACAHPSVVTMRDLTMPPQPLSPHPWRHVLLYLPLIPAVIYISLPTTDRIDTTVRVTLTLLLLILLYLRLIGTTNDLSRAENESQHRAQHDSLTGLLNRSALFEVLEQRLNRDNNHHHSTALLFFDCDHFKEVNDTWGHATGDRLLTNISTGLPRQLRDDDVIARIGGDEFVIVATVTSPTDAHQLAHRILTYFETPFTLAPRTTHRITPSIGIAITTPPEQCTATELLERADLALYSAKEQGRAQYAVFDDIFRARQKRRKQLSEALRTALHHKQITVHFQPIMTGPSYTQTIGWEALARWTHPTLGDIPPTEFIPLAEELGLIHPIGQHVLHTALHHLTLLRKLPQHSNRTIAINASPLELQRTDYADDVFTELATTGLPHPALTIEVTERLPTHTPLPGSPANVPLQNLARLRRAGINVVIDDFGTGHSSFTSLLRTPANGVKLDPSLISRIGHDPRGATQVRAMIRLVQALKLDTAIAEGVETAEQATVLEEAGCHMAQGNYFAIPQSPTDILTQATPTIAE</sequence>
<dbReference type="GO" id="GO:0071111">
    <property type="term" value="F:cyclic-guanylate-specific phosphodiesterase activity"/>
    <property type="evidence" value="ECO:0007669"/>
    <property type="project" value="UniProtKB-EC"/>
</dbReference>
<dbReference type="InterPro" id="IPR029787">
    <property type="entry name" value="Nucleotide_cyclase"/>
</dbReference>
<keyword evidence="5" id="KW-1185">Reference proteome</keyword>
<evidence type="ECO:0000313" key="5">
    <source>
        <dbReference type="Proteomes" id="UP000242637"/>
    </source>
</evidence>
<dbReference type="KEGG" id="dco:SAMEA4475696_1223"/>
<dbReference type="STRING" id="1121387.GCA_000429885_02087"/>
<dbReference type="FunFam" id="3.30.70.270:FF:000001">
    <property type="entry name" value="Diguanylate cyclase domain protein"/>
    <property type="match status" value="1"/>
</dbReference>
<dbReference type="SMART" id="SM00267">
    <property type="entry name" value="GGDEF"/>
    <property type="match status" value="1"/>
</dbReference>
<dbReference type="Pfam" id="PF00563">
    <property type="entry name" value="EAL"/>
    <property type="match status" value="1"/>
</dbReference>
<dbReference type="NCBIfam" id="TIGR00254">
    <property type="entry name" value="GGDEF"/>
    <property type="match status" value="1"/>
</dbReference>
<dbReference type="SUPFAM" id="SSF55073">
    <property type="entry name" value="Nucleotide cyclase"/>
    <property type="match status" value="1"/>
</dbReference>
<feature type="transmembrane region" description="Helical" evidence="1">
    <location>
        <begin position="222"/>
        <end position="242"/>
    </location>
</feature>
<keyword evidence="1" id="KW-0812">Transmembrane</keyword>
<dbReference type="CDD" id="cd01948">
    <property type="entry name" value="EAL"/>
    <property type="match status" value="1"/>
</dbReference>
<dbReference type="GeneID" id="63459453"/>
<proteinExistence type="predicted"/>
<dbReference type="CDD" id="cd01949">
    <property type="entry name" value="GGDEF"/>
    <property type="match status" value="1"/>
</dbReference>
<dbReference type="InterPro" id="IPR001633">
    <property type="entry name" value="EAL_dom"/>
</dbReference>
<dbReference type="Pfam" id="PF00990">
    <property type="entry name" value="GGDEF"/>
    <property type="match status" value="1"/>
</dbReference>
<keyword evidence="1" id="KW-0472">Membrane</keyword>
<name>A0A239VIB0_9MICO</name>
<feature type="transmembrane region" description="Helical" evidence="1">
    <location>
        <begin position="158"/>
        <end position="177"/>
    </location>
</feature>
<dbReference type="SMART" id="SM00052">
    <property type="entry name" value="EAL"/>
    <property type="match status" value="1"/>
</dbReference>
<dbReference type="Proteomes" id="UP000242637">
    <property type="component" value="Chromosome 1"/>
</dbReference>
<reference evidence="4 5" key="1">
    <citation type="submission" date="2017-06" db="EMBL/GenBank/DDBJ databases">
        <authorList>
            <consortium name="Pathogen Informatics"/>
        </authorList>
    </citation>
    <scope>NUCLEOTIDE SEQUENCE [LARGE SCALE GENOMIC DNA]</scope>
    <source>
        <strain evidence="4 5">NCTC13039</strain>
    </source>
</reference>
<evidence type="ECO:0000313" key="4">
    <source>
        <dbReference type="EMBL" id="SNV21418.1"/>
    </source>
</evidence>
<dbReference type="Gene3D" id="3.30.70.270">
    <property type="match status" value="1"/>
</dbReference>
<dbReference type="InterPro" id="IPR052155">
    <property type="entry name" value="Biofilm_reg_signaling"/>
</dbReference>
<feature type="transmembrane region" description="Helical" evidence="1">
    <location>
        <begin position="66"/>
        <end position="85"/>
    </location>
</feature>